<keyword evidence="8" id="KW-0256">Endoplasmic reticulum</keyword>
<dbReference type="InterPro" id="IPR006689">
    <property type="entry name" value="Small_GTPase_ARF/SAR"/>
</dbReference>
<gene>
    <name evidence="14" type="primary">SAR1A_1</name>
    <name evidence="14" type="ORF">P7K49_007236</name>
</gene>
<comment type="catalytic activity">
    <reaction evidence="13">
        <text>GTP + H2O = GDP + phosphate + H(+)</text>
        <dbReference type="Rhea" id="RHEA:19669"/>
        <dbReference type="ChEBI" id="CHEBI:15377"/>
        <dbReference type="ChEBI" id="CHEBI:15378"/>
        <dbReference type="ChEBI" id="CHEBI:37565"/>
        <dbReference type="ChEBI" id="CHEBI:43474"/>
        <dbReference type="ChEBI" id="CHEBI:58189"/>
        <dbReference type="EC" id="3.6.5.2"/>
    </reaction>
    <physiologicalReaction direction="left-to-right" evidence="13">
        <dbReference type="Rhea" id="RHEA:19670"/>
    </physiologicalReaction>
</comment>
<dbReference type="Proteomes" id="UP001266305">
    <property type="component" value="Unassembled WGS sequence"/>
</dbReference>
<keyword evidence="12" id="KW-0342">GTP-binding</keyword>
<dbReference type="PROSITE" id="PS51422">
    <property type="entry name" value="SAR1"/>
    <property type="match status" value="1"/>
</dbReference>
<dbReference type="Pfam" id="PF00025">
    <property type="entry name" value="Arf"/>
    <property type="match status" value="1"/>
</dbReference>
<sequence>MLKDDRWGQHVPTLYPTSEELMMAGMTSTTFDLDHSGLMESKVQLNALMTHEIISNVPILILGNKMGSMDAIGEGKAYEIFGLSRKTTGKRNVALQKLNAHPMEVFMCSVLKRQGNGEEFCWFSRCIN</sequence>
<evidence type="ECO:0000256" key="6">
    <source>
        <dbReference type="ARBA" id="ARBA00022448"/>
    </source>
</evidence>
<evidence type="ECO:0000256" key="10">
    <source>
        <dbReference type="ARBA" id="ARBA00022927"/>
    </source>
</evidence>
<evidence type="ECO:0000256" key="11">
    <source>
        <dbReference type="ARBA" id="ARBA00023034"/>
    </source>
</evidence>
<evidence type="ECO:0000256" key="4">
    <source>
        <dbReference type="ARBA" id="ARBA00007507"/>
    </source>
</evidence>
<name>A0ABQ9VUB9_SAGOE</name>
<comment type="subcellular location">
    <subcellularLocation>
        <location evidence="1">Endoplasmic reticulum</location>
    </subcellularLocation>
    <subcellularLocation>
        <location evidence="2">Golgi apparatus</location>
    </subcellularLocation>
    <subcellularLocation>
        <location evidence="3">Lysosome membrane</location>
    </subcellularLocation>
</comment>
<dbReference type="InterPro" id="IPR027417">
    <property type="entry name" value="P-loop_NTPase"/>
</dbReference>
<evidence type="ECO:0000313" key="15">
    <source>
        <dbReference type="Proteomes" id="UP001266305"/>
    </source>
</evidence>
<dbReference type="SMART" id="SM00178">
    <property type="entry name" value="SAR"/>
    <property type="match status" value="1"/>
</dbReference>
<protein>
    <recommendedName>
        <fullName evidence="5">small monomeric GTPase</fullName>
        <ecNumber evidence="5">3.6.5.2</ecNumber>
    </recommendedName>
</protein>
<keyword evidence="11" id="KW-0333">Golgi apparatus</keyword>
<keyword evidence="6" id="KW-0813">Transport</keyword>
<evidence type="ECO:0000256" key="1">
    <source>
        <dbReference type="ARBA" id="ARBA00004240"/>
    </source>
</evidence>
<evidence type="ECO:0000256" key="13">
    <source>
        <dbReference type="ARBA" id="ARBA00047660"/>
    </source>
</evidence>
<proteinExistence type="inferred from homology"/>
<dbReference type="EC" id="3.6.5.2" evidence="5"/>
<comment type="similarity">
    <text evidence="4">Belongs to the small GTPase superfamily. SAR1 family.</text>
</comment>
<evidence type="ECO:0000256" key="12">
    <source>
        <dbReference type="ARBA" id="ARBA00023134"/>
    </source>
</evidence>
<evidence type="ECO:0000256" key="9">
    <source>
        <dbReference type="ARBA" id="ARBA00022892"/>
    </source>
</evidence>
<reference evidence="14 15" key="1">
    <citation type="submission" date="2023-05" db="EMBL/GenBank/DDBJ databases">
        <title>B98-5 Cell Line De Novo Hybrid Assembly: An Optical Mapping Approach.</title>
        <authorList>
            <person name="Kananen K."/>
            <person name="Auerbach J.A."/>
            <person name="Kautto E."/>
            <person name="Blachly J.S."/>
        </authorList>
    </citation>
    <scope>NUCLEOTIDE SEQUENCE [LARGE SCALE GENOMIC DNA]</scope>
    <source>
        <strain evidence="14">B95-8</strain>
        <tissue evidence="14">Cell line</tissue>
    </source>
</reference>
<evidence type="ECO:0000256" key="2">
    <source>
        <dbReference type="ARBA" id="ARBA00004555"/>
    </source>
</evidence>
<dbReference type="InterPro" id="IPR006687">
    <property type="entry name" value="Small_GTPase_SAR1"/>
</dbReference>
<keyword evidence="9" id="KW-0931">ER-Golgi transport</keyword>
<comment type="caution">
    <text evidence="14">The sequence shown here is derived from an EMBL/GenBank/DDBJ whole genome shotgun (WGS) entry which is preliminary data.</text>
</comment>
<dbReference type="PANTHER" id="PTHR45684">
    <property type="entry name" value="RE74312P"/>
    <property type="match status" value="1"/>
</dbReference>
<keyword evidence="7" id="KW-0547">Nucleotide-binding</keyword>
<evidence type="ECO:0000256" key="8">
    <source>
        <dbReference type="ARBA" id="ARBA00022824"/>
    </source>
</evidence>
<dbReference type="SUPFAM" id="SSF52540">
    <property type="entry name" value="P-loop containing nucleoside triphosphate hydrolases"/>
    <property type="match status" value="1"/>
</dbReference>
<keyword evidence="15" id="KW-1185">Reference proteome</keyword>
<dbReference type="Gene3D" id="3.40.50.300">
    <property type="entry name" value="P-loop containing nucleotide triphosphate hydrolases"/>
    <property type="match status" value="1"/>
</dbReference>
<organism evidence="14 15">
    <name type="scientific">Saguinus oedipus</name>
    <name type="common">Cotton-top tamarin</name>
    <name type="synonym">Oedipomidas oedipus</name>
    <dbReference type="NCBI Taxonomy" id="9490"/>
    <lineage>
        <taxon>Eukaryota</taxon>
        <taxon>Metazoa</taxon>
        <taxon>Chordata</taxon>
        <taxon>Craniata</taxon>
        <taxon>Vertebrata</taxon>
        <taxon>Euteleostomi</taxon>
        <taxon>Mammalia</taxon>
        <taxon>Eutheria</taxon>
        <taxon>Euarchontoglires</taxon>
        <taxon>Primates</taxon>
        <taxon>Haplorrhini</taxon>
        <taxon>Platyrrhini</taxon>
        <taxon>Cebidae</taxon>
        <taxon>Callitrichinae</taxon>
        <taxon>Saguinus</taxon>
    </lineage>
</organism>
<evidence type="ECO:0000256" key="7">
    <source>
        <dbReference type="ARBA" id="ARBA00022741"/>
    </source>
</evidence>
<dbReference type="EMBL" id="JASSZA010000004">
    <property type="protein sequence ID" value="KAK2112970.1"/>
    <property type="molecule type" value="Genomic_DNA"/>
</dbReference>
<evidence type="ECO:0000313" key="14">
    <source>
        <dbReference type="EMBL" id="KAK2112970.1"/>
    </source>
</evidence>
<evidence type="ECO:0000256" key="5">
    <source>
        <dbReference type="ARBA" id="ARBA00011984"/>
    </source>
</evidence>
<keyword evidence="10" id="KW-0653">Protein transport</keyword>
<evidence type="ECO:0000256" key="3">
    <source>
        <dbReference type="ARBA" id="ARBA00004656"/>
    </source>
</evidence>
<accession>A0ABQ9VUB9</accession>